<dbReference type="CDD" id="cd00293">
    <property type="entry name" value="USP-like"/>
    <property type="match status" value="1"/>
</dbReference>
<dbReference type="InterPro" id="IPR006016">
    <property type="entry name" value="UspA"/>
</dbReference>
<dbReference type="PIRSF" id="PIRSF006276">
    <property type="entry name" value="UspA"/>
    <property type="match status" value="1"/>
</dbReference>
<dbReference type="EMBL" id="CP009528">
    <property type="protein sequence ID" value="AKB54658.1"/>
    <property type="molecule type" value="Genomic_DNA"/>
</dbReference>
<gene>
    <name evidence="3" type="ORF">MSBRM_1660</name>
</gene>
<dbReference type="PRINTS" id="PR01438">
    <property type="entry name" value="UNVRSLSTRESS"/>
</dbReference>
<organism evidence="3 4">
    <name type="scientific">Methanosarcina barkeri MS</name>
    <dbReference type="NCBI Taxonomy" id="1434108"/>
    <lineage>
        <taxon>Archaea</taxon>
        <taxon>Methanobacteriati</taxon>
        <taxon>Methanobacteriota</taxon>
        <taxon>Stenosarchaea group</taxon>
        <taxon>Methanomicrobia</taxon>
        <taxon>Methanosarcinales</taxon>
        <taxon>Methanosarcinaceae</taxon>
        <taxon>Methanosarcina</taxon>
    </lineage>
</organism>
<evidence type="ECO:0000259" key="2">
    <source>
        <dbReference type="Pfam" id="PF00582"/>
    </source>
</evidence>
<evidence type="ECO:0000256" key="1">
    <source>
        <dbReference type="ARBA" id="ARBA00008791"/>
    </source>
</evidence>
<dbReference type="AlphaFoldDB" id="A0A0E3QTH5"/>
<dbReference type="InterPro" id="IPR006015">
    <property type="entry name" value="Universal_stress_UspA"/>
</dbReference>
<dbReference type="RefSeq" id="WP_048117725.1">
    <property type="nucleotide sequence ID" value="NZ_CP009528.1"/>
</dbReference>
<sequence>MTNSKLFEKILIATDVSEKNKSAVEAAIKIACACGSTVYAIYVMDESLMKSAIEVSIAGNLYKRIRKEEEEAVNWVKETAQGVNLETFILSGRPARAITEFAEQKEVDLIVVGTQGKSGIGRFLLGSLADEVIRTAGCPVPTIKSRK</sequence>
<evidence type="ECO:0000313" key="3">
    <source>
        <dbReference type="EMBL" id="AKB54658.1"/>
    </source>
</evidence>
<dbReference type="Pfam" id="PF00582">
    <property type="entry name" value="Usp"/>
    <property type="match status" value="1"/>
</dbReference>
<dbReference type="PANTHER" id="PTHR46268:SF6">
    <property type="entry name" value="UNIVERSAL STRESS PROTEIN UP12"/>
    <property type="match status" value="1"/>
</dbReference>
<name>A0A0E3QTH5_METBA</name>
<feature type="domain" description="UspA" evidence="2">
    <location>
        <begin position="7"/>
        <end position="140"/>
    </location>
</feature>
<dbReference type="Proteomes" id="UP000033033">
    <property type="component" value="Chromosome"/>
</dbReference>
<dbReference type="GeneID" id="24844918"/>
<dbReference type="KEGG" id="mby:MSBRM_1660"/>
<protein>
    <submittedName>
        <fullName evidence="3">Universal stress protein</fullName>
    </submittedName>
</protein>
<comment type="similarity">
    <text evidence="1">Belongs to the universal stress protein A family.</text>
</comment>
<dbReference type="Gene3D" id="3.40.50.620">
    <property type="entry name" value="HUPs"/>
    <property type="match status" value="1"/>
</dbReference>
<keyword evidence="4" id="KW-1185">Reference proteome</keyword>
<reference evidence="3 4" key="1">
    <citation type="submission" date="2014-07" db="EMBL/GenBank/DDBJ databases">
        <title>Methanogenic archaea and the global carbon cycle.</title>
        <authorList>
            <person name="Henriksen J.R."/>
            <person name="Luke J."/>
            <person name="Reinhart S."/>
            <person name="Benedict M.N."/>
            <person name="Youngblut N.D."/>
            <person name="Metcalf M.E."/>
            <person name="Whitaker R.J."/>
            <person name="Metcalf W.W."/>
        </authorList>
    </citation>
    <scope>NUCLEOTIDE SEQUENCE [LARGE SCALE GENOMIC DNA]</scope>
    <source>
        <strain evidence="3 4">MS</strain>
    </source>
</reference>
<accession>A0A0E3QTH5</accession>
<evidence type="ECO:0000313" key="4">
    <source>
        <dbReference type="Proteomes" id="UP000033033"/>
    </source>
</evidence>
<dbReference type="HOGENOM" id="CLU_049301_11_1_2"/>
<proteinExistence type="inferred from homology"/>
<dbReference type="InterPro" id="IPR014729">
    <property type="entry name" value="Rossmann-like_a/b/a_fold"/>
</dbReference>
<dbReference type="PANTHER" id="PTHR46268">
    <property type="entry name" value="STRESS RESPONSE PROTEIN NHAX"/>
    <property type="match status" value="1"/>
</dbReference>
<dbReference type="PATRIC" id="fig|1434108.4.peg.2096"/>
<dbReference type="SUPFAM" id="SSF52402">
    <property type="entry name" value="Adenine nucleotide alpha hydrolases-like"/>
    <property type="match status" value="1"/>
</dbReference>